<feature type="domain" description="AGC-kinase C-terminal" evidence="11">
    <location>
        <begin position="271"/>
        <end position="347"/>
    </location>
</feature>
<proteinExistence type="predicted"/>
<evidence type="ECO:0000313" key="13">
    <source>
        <dbReference type="Proteomes" id="UP001140217"/>
    </source>
</evidence>
<evidence type="ECO:0000256" key="5">
    <source>
        <dbReference type="ARBA" id="ARBA00022777"/>
    </source>
</evidence>
<evidence type="ECO:0000256" key="9">
    <source>
        <dbReference type="SAM" id="MobiDB-lite"/>
    </source>
</evidence>
<evidence type="ECO:0000256" key="7">
    <source>
        <dbReference type="ARBA" id="ARBA00047899"/>
    </source>
</evidence>
<evidence type="ECO:0000256" key="4">
    <source>
        <dbReference type="ARBA" id="ARBA00022741"/>
    </source>
</evidence>
<evidence type="ECO:0000256" key="1">
    <source>
        <dbReference type="ARBA" id="ARBA00012513"/>
    </source>
</evidence>
<keyword evidence="6" id="KW-0067">ATP-binding</keyword>
<dbReference type="Pfam" id="PF00069">
    <property type="entry name" value="Pkinase"/>
    <property type="match status" value="1"/>
</dbReference>
<feature type="region of interest" description="Disordered" evidence="9">
    <location>
        <begin position="185"/>
        <end position="208"/>
    </location>
</feature>
<dbReference type="InterPro" id="IPR000719">
    <property type="entry name" value="Prot_kinase_dom"/>
</dbReference>
<feature type="compositionally biased region" description="Low complexity" evidence="9">
    <location>
        <begin position="713"/>
        <end position="726"/>
    </location>
</feature>
<keyword evidence="2" id="KW-0723">Serine/threonine-protein kinase</keyword>
<dbReference type="InterPro" id="IPR011009">
    <property type="entry name" value="Kinase-like_dom_sf"/>
</dbReference>
<organism evidence="12 13">
    <name type="scientific">Coemansia javaensis</name>
    <dbReference type="NCBI Taxonomy" id="2761396"/>
    <lineage>
        <taxon>Eukaryota</taxon>
        <taxon>Fungi</taxon>
        <taxon>Fungi incertae sedis</taxon>
        <taxon>Zoopagomycota</taxon>
        <taxon>Kickxellomycotina</taxon>
        <taxon>Kickxellomycetes</taxon>
        <taxon>Kickxellales</taxon>
        <taxon>Kickxellaceae</taxon>
        <taxon>Coemansia</taxon>
    </lineage>
</organism>
<keyword evidence="3" id="KW-0808">Transferase</keyword>
<feature type="compositionally biased region" description="Low complexity" evidence="9">
    <location>
        <begin position="643"/>
        <end position="660"/>
    </location>
</feature>
<dbReference type="PANTHER" id="PTHR24356:SF422">
    <property type="entry name" value="PROTEIN KINASE DOMAIN-CONTAINING PROTEIN"/>
    <property type="match status" value="1"/>
</dbReference>
<feature type="compositionally biased region" description="Low complexity" evidence="9">
    <location>
        <begin position="473"/>
        <end position="482"/>
    </location>
</feature>
<comment type="caution">
    <text evidence="12">The sequence shown here is derived from an EMBL/GenBank/DDBJ whole genome shotgun (WGS) entry which is preliminary data.</text>
</comment>
<dbReference type="GO" id="GO:0035556">
    <property type="term" value="P:intracellular signal transduction"/>
    <property type="evidence" value="ECO:0007669"/>
    <property type="project" value="TreeGrafter"/>
</dbReference>
<keyword evidence="13" id="KW-1185">Reference proteome</keyword>
<feature type="domain" description="Protein kinase" evidence="10">
    <location>
        <begin position="8"/>
        <end position="270"/>
    </location>
</feature>
<dbReference type="SUPFAM" id="SSF56112">
    <property type="entry name" value="Protein kinase-like (PK-like)"/>
    <property type="match status" value="1"/>
</dbReference>
<dbReference type="PROSITE" id="PS51285">
    <property type="entry name" value="AGC_KINASE_CTER"/>
    <property type="match status" value="1"/>
</dbReference>
<gene>
    <name evidence="12" type="ORF">H4R18_005218</name>
</gene>
<dbReference type="PANTHER" id="PTHR24356">
    <property type="entry name" value="SERINE/THREONINE-PROTEIN KINASE"/>
    <property type="match status" value="1"/>
</dbReference>
<evidence type="ECO:0000313" key="12">
    <source>
        <dbReference type="EMBL" id="KAJ2777317.1"/>
    </source>
</evidence>
<feature type="compositionally biased region" description="Pro residues" evidence="9">
    <location>
        <begin position="483"/>
        <end position="504"/>
    </location>
</feature>
<dbReference type="Gene3D" id="1.10.510.10">
    <property type="entry name" value="Transferase(Phosphotransferase) domain 1"/>
    <property type="match status" value="2"/>
</dbReference>
<dbReference type="AlphaFoldDB" id="A0A9W8H2M7"/>
<keyword evidence="4" id="KW-0547">Nucleotide-binding</keyword>
<dbReference type="PROSITE" id="PS50011">
    <property type="entry name" value="PROTEIN_KINASE_DOM"/>
    <property type="match status" value="1"/>
</dbReference>
<dbReference type="EC" id="2.7.11.1" evidence="1"/>
<evidence type="ECO:0000256" key="8">
    <source>
        <dbReference type="ARBA" id="ARBA00048679"/>
    </source>
</evidence>
<reference evidence="12" key="1">
    <citation type="submission" date="2022-07" db="EMBL/GenBank/DDBJ databases">
        <title>Phylogenomic reconstructions and comparative analyses of Kickxellomycotina fungi.</title>
        <authorList>
            <person name="Reynolds N.K."/>
            <person name="Stajich J.E."/>
            <person name="Barry K."/>
            <person name="Grigoriev I.V."/>
            <person name="Crous P."/>
            <person name="Smith M.E."/>
        </authorList>
    </citation>
    <scope>NUCLEOTIDE SEQUENCE</scope>
    <source>
        <strain evidence="12">NBRC 105414</strain>
    </source>
</reference>
<evidence type="ECO:0000256" key="2">
    <source>
        <dbReference type="ARBA" id="ARBA00022527"/>
    </source>
</evidence>
<comment type="catalytic activity">
    <reaction evidence="8">
        <text>L-seryl-[protein] + ATP = O-phospho-L-seryl-[protein] + ADP + H(+)</text>
        <dbReference type="Rhea" id="RHEA:17989"/>
        <dbReference type="Rhea" id="RHEA-COMP:9863"/>
        <dbReference type="Rhea" id="RHEA-COMP:11604"/>
        <dbReference type="ChEBI" id="CHEBI:15378"/>
        <dbReference type="ChEBI" id="CHEBI:29999"/>
        <dbReference type="ChEBI" id="CHEBI:30616"/>
        <dbReference type="ChEBI" id="CHEBI:83421"/>
        <dbReference type="ChEBI" id="CHEBI:456216"/>
        <dbReference type="EC" id="2.7.11.1"/>
    </reaction>
</comment>
<protein>
    <recommendedName>
        <fullName evidence="1">non-specific serine/threonine protein kinase</fullName>
        <ecNumber evidence="1">2.7.11.1</ecNumber>
    </recommendedName>
</protein>
<dbReference type="Gene3D" id="3.30.200.20">
    <property type="entry name" value="Phosphorylase Kinase, domain 1"/>
    <property type="match status" value="1"/>
</dbReference>
<feature type="region of interest" description="Disordered" evidence="9">
    <location>
        <begin position="460"/>
        <end position="507"/>
    </location>
</feature>
<dbReference type="InterPro" id="IPR050236">
    <property type="entry name" value="Ser_Thr_kinase_AGC"/>
</dbReference>
<name>A0A9W8H2M7_9FUNG</name>
<dbReference type="Proteomes" id="UP001140217">
    <property type="component" value="Unassembled WGS sequence"/>
</dbReference>
<feature type="region of interest" description="Disordered" evidence="9">
    <location>
        <begin position="628"/>
        <end position="743"/>
    </location>
</feature>
<evidence type="ECO:0000259" key="11">
    <source>
        <dbReference type="PROSITE" id="PS51285"/>
    </source>
</evidence>
<evidence type="ECO:0000256" key="3">
    <source>
        <dbReference type="ARBA" id="ARBA00022679"/>
    </source>
</evidence>
<dbReference type="OrthoDB" id="354826at2759"/>
<keyword evidence="5" id="KW-0418">Kinase</keyword>
<dbReference type="SMART" id="SM00220">
    <property type="entry name" value="S_TKc"/>
    <property type="match status" value="1"/>
</dbReference>
<evidence type="ECO:0000256" key="6">
    <source>
        <dbReference type="ARBA" id="ARBA00022840"/>
    </source>
</evidence>
<evidence type="ECO:0000259" key="10">
    <source>
        <dbReference type="PROSITE" id="PS50011"/>
    </source>
</evidence>
<dbReference type="GO" id="GO:0004674">
    <property type="term" value="F:protein serine/threonine kinase activity"/>
    <property type="evidence" value="ECO:0007669"/>
    <property type="project" value="UniProtKB-KW"/>
</dbReference>
<dbReference type="InterPro" id="IPR000961">
    <property type="entry name" value="AGC-kinase_C"/>
</dbReference>
<sequence length="760" mass="79580">MWRGAQCFTVRQVMSEGASGKLQVVEHNETRQRYALRRVGKVQCIRSGQAAAVVAGRELLEELDHPFVEGLRFSFQDTHAVYMATDLMEGGSLARQLRMRQRFGEAIVRFWAAELACALQHLHSEHRIAHGRVCTRNILVDGTGHAVLTGLQRRAPDADCAGDWRALGAVMYECLYGRPPFRSGGGSGSGSGSSRSGASDCGDSPSSSAQSLPVAAAWGDCDDPVFPVTTDSRISMDCISAIRGLLHRDPAQRLGAGRRGFARLKRHPFFATFDWSLLEDRGLVPPFVPDDVYAGDAGAAAAGGFEELGECIDLQPPPLEPDPELADLEARFADFDYGEYQRFKAYIERHGAIDELVADAIRRAGRRPEPRDVAAHAAVSDTPLEFLTLGGLPVVRAGSALCPAAGPSPGRRDSVAALAMSQASLASLAARPATRALRTGGQLVRRTTSTALARFKGRTRTAALRRKGTESVAELAPQSQPQSPAPAPAPDPAPAPAPEPPQLVRPPSAVPVDVVTWTEMTAGQRALAQRYCAKMARENQRLMAALVDAPDSDDGSVDDALLQSAYSLTAASLLPAARDASVGRAASAGHVPVRGRAVAATLAIARPESRSPAAAAAAPRLLAGGRARLAADPDPDPDPGPARPAAAAAKEAERPGTAAQRGGGGGDAGARPATRGLHTKPAGAVPRLQPIADGWRRHAAGGGQDKQSRGQGAAPPTAGAPVRAPALRQMSSDGWDLLPETADRAELRAETAAAAAAASA</sequence>
<comment type="catalytic activity">
    <reaction evidence="7">
        <text>L-threonyl-[protein] + ATP = O-phospho-L-threonyl-[protein] + ADP + H(+)</text>
        <dbReference type="Rhea" id="RHEA:46608"/>
        <dbReference type="Rhea" id="RHEA-COMP:11060"/>
        <dbReference type="Rhea" id="RHEA-COMP:11605"/>
        <dbReference type="ChEBI" id="CHEBI:15378"/>
        <dbReference type="ChEBI" id="CHEBI:30013"/>
        <dbReference type="ChEBI" id="CHEBI:30616"/>
        <dbReference type="ChEBI" id="CHEBI:61977"/>
        <dbReference type="ChEBI" id="CHEBI:456216"/>
        <dbReference type="EC" id="2.7.11.1"/>
    </reaction>
</comment>
<dbReference type="EMBL" id="JANBUL010000299">
    <property type="protein sequence ID" value="KAJ2777317.1"/>
    <property type="molecule type" value="Genomic_DNA"/>
</dbReference>
<accession>A0A9W8H2M7</accession>
<dbReference type="GO" id="GO:0005524">
    <property type="term" value="F:ATP binding"/>
    <property type="evidence" value="ECO:0007669"/>
    <property type="project" value="UniProtKB-KW"/>
</dbReference>